<evidence type="ECO:0000256" key="1">
    <source>
        <dbReference type="SAM" id="MobiDB-lite"/>
    </source>
</evidence>
<evidence type="ECO:0000313" key="3">
    <source>
        <dbReference type="Proteomes" id="UP001168821"/>
    </source>
</evidence>
<reference evidence="2" key="1">
    <citation type="journal article" date="2023" name="G3 (Bethesda)">
        <title>Whole genome assemblies of Zophobas morio and Tenebrio molitor.</title>
        <authorList>
            <person name="Kaur S."/>
            <person name="Stinson S.A."/>
            <person name="diCenzo G.C."/>
        </authorList>
    </citation>
    <scope>NUCLEOTIDE SEQUENCE</scope>
    <source>
        <strain evidence="2">QUZm001</strain>
    </source>
</reference>
<organism evidence="2 3">
    <name type="scientific">Zophobas morio</name>
    <dbReference type="NCBI Taxonomy" id="2755281"/>
    <lineage>
        <taxon>Eukaryota</taxon>
        <taxon>Metazoa</taxon>
        <taxon>Ecdysozoa</taxon>
        <taxon>Arthropoda</taxon>
        <taxon>Hexapoda</taxon>
        <taxon>Insecta</taxon>
        <taxon>Pterygota</taxon>
        <taxon>Neoptera</taxon>
        <taxon>Endopterygota</taxon>
        <taxon>Coleoptera</taxon>
        <taxon>Polyphaga</taxon>
        <taxon>Cucujiformia</taxon>
        <taxon>Tenebrionidae</taxon>
        <taxon>Zophobas</taxon>
    </lineage>
</organism>
<name>A0AA38J1H5_9CUCU</name>
<sequence>MENQSASPNDPPINTNKSGKRGSVVENSSPTIEELVPFSFDNKRPLTSEAMFTRVPDLSANNFFLSRTTVVTQKSNLVIPRKVQQTTLELIPPIKHFFEATDGTSSLKFDQLSSVTGPTFGGLISAIIRLRN</sequence>
<dbReference type="Proteomes" id="UP001168821">
    <property type="component" value="Unassembled WGS sequence"/>
</dbReference>
<dbReference type="AlphaFoldDB" id="A0AA38J1H5"/>
<comment type="caution">
    <text evidence="2">The sequence shown here is derived from an EMBL/GenBank/DDBJ whole genome shotgun (WGS) entry which is preliminary data.</text>
</comment>
<accession>A0AA38J1H5</accession>
<evidence type="ECO:0000313" key="2">
    <source>
        <dbReference type="EMBL" id="KAJ3665326.1"/>
    </source>
</evidence>
<feature type="compositionally biased region" description="Polar residues" evidence="1">
    <location>
        <begin position="1"/>
        <end position="17"/>
    </location>
</feature>
<dbReference type="EMBL" id="JALNTZ010000001">
    <property type="protein sequence ID" value="KAJ3665326.1"/>
    <property type="molecule type" value="Genomic_DNA"/>
</dbReference>
<protein>
    <submittedName>
        <fullName evidence="2">Uncharacterized protein</fullName>
    </submittedName>
</protein>
<gene>
    <name evidence="2" type="ORF">Zmor_000826</name>
</gene>
<proteinExistence type="predicted"/>
<keyword evidence="3" id="KW-1185">Reference proteome</keyword>
<feature type="region of interest" description="Disordered" evidence="1">
    <location>
        <begin position="1"/>
        <end position="29"/>
    </location>
</feature>